<dbReference type="AlphaFoldDB" id="A0AA38FIA1"/>
<gene>
    <name evidence="1" type="ORF">KI387_014700</name>
</gene>
<sequence>WSEKRMLQFSKQFSHRSPASTFCHFQTDYPPEHGRTDQLGELMAELAKCGPTLEELLRRDHGDGIPPVTCILADSGISCMVSVATKLRVPRVVFWPVCAAFAITQKYANLLLSRGHIPVK</sequence>
<dbReference type="SUPFAM" id="SSF53756">
    <property type="entry name" value="UDP-Glycosyltransferase/glycogen phosphorylase"/>
    <property type="match status" value="1"/>
</dbReference>
<dbReference type="Proteomes" id="UP000824469">
    <property type="component" value="Unassembled WGS sequence"/>
</dbReference>
<evidence type="ECO:0008006" key="3">
    <source>
        <dbReference type="Google" id="ProtNLM"/>
    </source>
</evidence>
<evidence type="ECO:0000313" key="1">
    <source>
        <dbReference type="EMBL" id="KAH9303117.1"/>
    </source>
</evidence>
<feature type="non-terminal residue" evidence="1">
    <location>
        <position position="1"/>
    </location>
</feature>
<name>A0AA38FIA1_TAXCH</name>
<organism evidence="1 2">
    <name type="scientific">Taxus chinensis</name>
    <name type="common">Chinese yew</name>
    <name type="synonym">Taxus wallichiana var. chinensis</name>
    <dbReference type="NCBI Taxonomy" id="29808"/>
    <lineage>
        <taxon>Eukaryota</taxon>
        <taxon>Viridiplantae</taxon>
        <taxon>Streptophyta</taxon>
        <taxon>Embryophyta</taxon>
        <taxon>Tracheophyta</taxon>
        <taxon>Spermatophyta</taxon>
        <taxon>Pinopsida</taxon>
        <taxon>Pinidae</taxon>
        <taxon>Conifers II</taxon>
        <taxon>Cupressales</taxon>
        <taxon>Taxaceae</taxon>
        <taxon>Taxus</taxon>
    </lineage>
</organism>
<dbReference type="Gene3D" id="3.40.50.2000">
    <property type="entry name" value="Glycogen Phosphorylase B"/>
    <property type="match status" value="1"/>
</dbReference>
<keyword evidence="2" id="KW-1185">Reference proteome</keyword>
<feature type="non-terminal residue" evidence="1">
    <location>
        <position position="120"/>
    </location>
</feature>
<evidence type="ECO:0000313" key="2">
    <source>
        <dbReference type="Proteomes" id="UP000824469"/>
    </source>
</evidence>
<reference evidence="1 2" key="1">
    <citation type="journal article" date="2021" name="Nat. Plants">
        <title>The Taxus genome provides insights into paclitaxel biosynthesis.</title>
        <authorList>
            <person name="Xiong X."/>
            <person name="Gou J."/>
            <person name="Liao Q."/>
            <person name="Li Y."/>
            <person name="Zhou Q."/>
            <person name="Bi G."/>
            <person name="Li C."/>
            <person name="Du R."/>
            <person name="Wang X."/>
            <person name="Sun T."/>
            <person name="Guo L."/>
            <person name="Liang H."/>
            <person name="Lu P."/>
            <person name="Wu Y."/>
            <person name="Zhang Z."/>
            <person name="Ro D.K."/>
            <person name="Shang Y."/>
            <person name="Huang S."/>
            <person name="Yan J."/>
        </authorList>
    </citation>
    <scope>NUCLEOTIDE SEQUENCE [LARGE SCALE GENOMIC DNA]</scope>
    <source>
        <strain evidence="1">Ta-2019</strain>
    </source>
</reference>
<accession>A0AA38FIA1</accession>
<dbReference type="EMBL" id="JAHRHJ020000009">
    <property type="protein sequence ID" value="KAH9303117.1"/>
    <property type="molecule type" value="Genomic_DNA"/>
</dbReference>
<proteinExistence type="predicted"/>
<comment type="caution">
    <text evidence="1">The sequence shown here is derived from an EMBL/GenBank/DDBJ whole genome shotgun (WGS) entry which is preliminary data.</text>
</comment>
<protein>
    <recommendedName>
        <fullName evidence="3">Glucosyltransferase</fullName>
    </recommendedName>
</protein>